<feature type="domain" description="Bacterial Ig-like" evidence="3">
    <location>
        <begin position="613"/>
        <end position="692"/>
    </location>
</feature>
<proteinExistence type="predicted"/>
<organism evidence="5 6">
    <name type="scientific">Parahaliea aestuarii</name>
    <dbReference type="NCBI Taxonomy" id="1852021"/>
    <lineage>
        <taxon>Bacteria</taxon>
        <taxon>Pseudomonadati</taxon>
        <taxon>Pseudomonadota</taxon>
        <taxon>Gammaproteobacteria</taxon>
        <taxon>Cellvibrionales</taxon>
        <taxon>Halieaceae</taxon>
        <taxon>Parahaliea</taxon>
    </lineage>
</organism>
<dbReference type="NCBIfam" id="NF033677">
    <property type="entry name" value="biofilm_BapA_N"/>
    <property type="match status" value="1"/>
</dbReference>
<feature type="domain" description="Bacterial Ig" evidence="2">
    <location>
        <begin position="183"/>
        <end position="260"/>
    </location>
</feature>
<feature type="domain" description="Bacterial Ig-like" evidence="3">
    <location>
        <begin position="702"/>
        <end position="781"/>
    </location>
</feature>
<feature type="compositionally biased region" description="Polar residues" evidence="1">
    <location>
        <begin position="192"/>
        <end position="205"/>
    </location>
</feature>
<dbReference type="AlphaFoldDB" id="A0A5C8ZNN8"/>
<feature type="domain" description="Bacterial Ig-like" evidence="3">
    <location>
        <begin position="789"/>
        <end position="869"/>
    </location>
</feature>
<comment type="caution">
    <text evidence="5">The sequence shown here is derived from an EMBL/GenBank/DDBJ whole genome shotgun (WGS) entry which is preliminary data.</text>
</comment>
<feature type="domain" description="Bacterial Ig" evidence="2">
    <location>
        <begin position="353"/>
        <end position="426"/>
    </location>
</feature>
<protein>
    <submittedName>
        <fullName evidence="5">BapA prefix-like domain-containing protein</fullName>
    </submittedName>
</protein>
<accession>A0A5C8ZNN8</accession>
<dbReference type="Pfam" id="PF19077">
    <property type="entry name" value="Big_13"/>
    <property type="match status" value="6"/>
</dbReference>
<keyword evidence="6" id="KW-1185">Reference proteome</keyword>
<feature type="region of interest" description="Disordered" evidence="1">
    <location>
        <begin position="146"/>
        <end position="205"/>
    </location>
</feature>
<feature type="domain" description="Bacterial Ig-like" evidence="3">
    <location>
        <begin position="525"/>
        <end position="604"/>
    </location>
</feature>
<name>A0A5C8ZNN8_9GAMM</name>
<dbReference type="Pfam" id="PF22783">
    <property type="entry name" value="BapA_N"/>
    <property type="match status" value="1"/>
</dbReference>
<evidence type="ECO:0000259" key="2">
    <source>
        <dbReference type="Pfam" id="PF17936"/>
    </source>
</evidence>
<dbReference type="OrthoDB" id="8481600at2"/>
<evidence type="ECO:0000259" key="3">
    <source>
        <dbReference type="Pfam" id="PF19077"/>
    </source>
</evidence>
<evidence type="ECO:0000313" key="6">
    <source>
        <dbReference type="Proteomes" id="UP000321933"/>
    </source>
</evidence>
<dbReference type="EMBL" id="VRYZ01000010">
    <property type="protein sequence ID" value="TXS89177.1"/>
    <property type="molecule type" value="Genomic_DNA"/>
</dbReference>
<dbReference type="InterPro" id="IPR013783">
    <property type="entry name" value="Ig-like_fold"/>
</dbReference>
<dbReference type="Gene3D" id="2.60.40.10">
    <property type="entry name" value="Immunoglobulins"/>
    <property type="match status" value="9"/>
</dbReference>
<gene>
    <name evidence="5" type="ORF">FVW59_18820</name>
</gene>
<dbReference type="InterPro" id="IPR048051">
    <property type="entry name" value="BapA-like_prefix-like"/>
</dbReference>
<evidence type="ECO:0000259" key="4">
    <source>
        <dbReference type="Pfam" id="PF22783"/>
    </source>
</evidence>
<feature type="domain" description="Bacterial Ig-like" evidence="3">
    <location>
        <begin position="882"/>
        <end position="946"/>
    </location>
</feature>
<evidence type="ECO:0000256" key="1">
    <source>
        <dbReference type="SAM" id="MobiDB-lite"/>
    </source>
</evidence>
<dbReference type="NCBIfam" id="NF033510">
    <property type="entry name" value="Ca_tandemer"/>
    <property type="match status" value="9"/>
</dbReference>
<dbReference type="Proteomes" id="UP000321933">
    <property type="component" value="Unassembled WGS sequence"/>
</dbReference>
<dbReference type="InterPro" id="IPR041498">
    <property type="entry name" value="Big_6"/>
</dbReference>
<dbReference type="RefSeq" id="WP_148065928.1">
    <property type="nucleotide sequence ID" value="NZ_VRYZ01000010.1"/>
</dbReference>
<dbReference type="InterPro" id="IPR044016">
    <property type="entry name" value="Big_13"/>
</dbReference>
<feature type="domain" description="Bacterial Ig" evidence="2">
    <location>
        <begin position="446"/>
        <end position="515"/>
    </location>
</feature>
<evidence type="ECO:0000313" key="5">
    <source>
        <dbReference type="EMBL" id="TXS89177.1"/>
    </source>
</evidence>
<feature type="domain" description="Biofilm-associated protein BapA-like prefix-like" evidence="4">
    <location>
        <begin position="26"/>
        <end position="83"/>
    </location>
</feature>
<feature type="domain" description="Bacterial Ig-like" evidence="3">
    <location>
        <begin position="270"/>
        <end position="350"/>
    </location>
</feature>
<dbReference type="Pfam" id="PF17936">
    <property type="entry name" value="Big_6"/>
    <property type="match status" value="3"/>
</dbReference>
<feature type="compositionally biased region" description="Gly residues" evidence="1">
    <location>
        <begin position="146"/>
        <end position="178"/>
    </location>
</feature>
<reference evidence="5 6" key="1">
    <citation type="submission" date="2019-08" db="EMBL/GenBank/DDBJ databases">
        <title>Parahaliea maris sp. nov., isolated from the surface seawater.</title>
        <authorList>
            <person name="Liu Y."/>
        </authorList>
    </citation>
    <scope>NUCLEOTIDE SEQUENCE [LARGE SCALE GENOMIC DNA]</scope>
    <source>
        <strain evidence="5 6">S2-26</strain>
    </source>
</reference>
<sequence>MSVSIKIAPHGELAELGTVVDSSVPAALVQPSDVSLDVSPDEVLAVSRSGNALVIELISGEQVVINDFFSAEGRSHLYFQDDEFAGAVFLADLPADPPEGALALNAQQVADTKEDDDDGGAGLFAGGTGIALGALALAGIAAAAGGGGGGGSNSGTDGGTGVGEGRSGDGDGGTGSGGADDTAPDAPVVAPTNGTVVSGSAESGSTVTLVAEGEVIGETQADADGNWQVDVEPDLEHGVVVSVTATDDAGNVSDPTEVEVDALAPQVSLDDLLTNDATPALSGQVDDPESVVEVTVNGASYAAINNGDGTWTLPDNTLPALEDGSYDIVVTATDQAGNQSEDTGSLVVDTVPPDAPSIDATNGTVVTGSAEPGTTVLLSFDGESSAEVPVNSAGNWSFDPSPDLADGTEITAVAVDAAGNQSPPDTEVVDISLVDTTPPPPPVLEATDGTVVSGSAEAGSMVTLTVDGQQVGQVMADAVGAWTVDLEPDLEDGDVIVGVATDAAGNVSEPASTVVDSTGPLVTVDDLSTTDTTPALSGTVDEADAEVLVTVDGTTYSATNNGDGSWTLADNTLPPLSEGANTIGVTAVDAQGNTSFASGTVTVDSVAPVVALSDFSTADATPPLNGTVDDPTAAVTVRVGGVSYNATNNGDGTWSLADNTLAALADGDNTVTVTATDAAGNSGSGSAVVTIDASAVSVMLNNLQTNDATPPLQGSIDSPDASIVVTVAGVDYSAINNGDGTWSLPDNTLAALPEGVTEVTVTAENTVGTTDTATANVTVDTVAPVVSLADFETQDSTPGLAGSVDDPGASVVVTIDGLDYAARNNGDGTWSLADDAIAALVEGDTQVTVTATDIVGNAGSDTATVTLDTITDAVVTVDGIGTTSDSTPLLSGTSSNVAGPIVVEIDGETVNVAPGADGSWSTEWPIALAEGDYTVTATGVDADGLPASDSDDFDIGAVLPTAGGLILHTPPLDNTVETVLSLAGIDLTITGLADALDNGLLAPLGLGGLIEQLLEGTTLTGSLPGASQMQVFVVQDDFLTSATDIVVNVSADGSFTIPLNDFLEVLDGVVDTLSNVGVELALRGVDSSGEVSDTAFVHLGNAANLLENPLQALGDELGALLGEDTAVPVDRTEFIASDQDPSALSDSEVTIFAAEEAAGRALDDGGVLVDEEALAMAGAGMSPDGDSNAAEPDLRELASIDLSGNGNNTLTLDLDAIARFAGADGSLRLEGDAGDRIELDIDLGASLSGVAIYEDYVALQFATGSSLLIEDDLAVDVA</sequence>